<evidence type="ECO:0000313" key="2">
    <source>
        <dbReference type="Proteomes" id="UP001195965"/>
    </source>
</evidence>
<reference evidence="1 2" key="1">
    <citation type="journal article" date="2021" name="ISME J.">
        <title>Genomic evolution of the class Acidithiobacillia: deep-branching Proteobacteria living in extreme acidic conditions.</title>
        <authorList>
            <person name="Moya-Beltran A."/>
            <person name="Beard S."/>
            <person name="Rojas-Villalobos C."/>
            <person name="Issotta F."/>
            <person name="Gallardo Y."/>
            <person name="Ulloa R."/>
            <person name="Giaveno A."/>
            <person name="Degli Esposti M."/>
            <person name="Johnson D.B."/>
            <person name="Quatrini R."/>
        </authorList>
    </citation>
    <scope>NUCLEOTIDE SEQUENCE [LARGE SCALE GENOMIC DNA]</scope>
    <source>
        <strain evidence="1 2">GG1-14</strain>
    </source>
</reference>
<name>A0ACD5HB13_9PROT</name>
<accession>A0ACD5HB13</accession>
<proteinExistence type="predicted"/>
<protein>
    <submittedName>
        <fullName evidence="1">Uncharacterized protein</fullName>
    </submittedName>
</protein>
<gene>
    <name evidence="1" type="ORF">HHS34_007260</name>
</gene>
<keyword evidence="2" id="KW-1185">Reference proteome</keyword>
<sequence>MDSPICQTSTVTPAKPGDFLIFVKIVDHTNKMEDNGEVFSLSGAAQKILKLLNYRTTSVSGPEYWMINGETLDERRRRMEEEQFGG</sequence>
<evidence type="ECO:0000313" key="1">
    <source>
        <dbReference type="EMBL" id="XRI72260.1"/>
    </source>
</evidence>
<organism evidence="1 2">
    <name type="scientific">Acidithiobacillus montserratensis</name>
    <dbReference type="NCBI Taxonomy" id="2729135"/>
    <lineage>
        <taxon>Bacteria</taxon>
        <taxon>Pseudomonadati</taxon>
        <taxon>Pseudomonadota</taxon>
        <taxon>Acidithiobacillia</taxon>
        <taxon>Acidithiobacillales</taxon>
        <taxon>Acidithiobacillaceae</taxon>
        <taxon>Acidithiobacillus</taxon>
    </lineage>
</organism>
<dbReference type="EMBL" id="CP127526">
    <property type="protein sequence ID" value="XRI72260.1"/>
    <property type="molecule type" value="Genomic_DNA"/>
</dbReference>
<dbReference type="Proteomes" id="UP001195965">
    <property type="component" value="Chromosome"/>
</dbReference>